<dbReference type="OrthoDB" id="207311at2759"/>
<dbReference type="EMBL" id="KV784356">
    <property type="protein sequence ID" value="OEU19079.1"/>
    <property type="molecule type" value="Genomic_DNA"/>
</dbReference>
<gene>
    <name evidence="1" type="ORF">FRACYDRAFT_237372</name>
</gene>
<organism evidence="1 2">
    <name type="scientific">Fragilariopsis cylindrus CCMP1102</name>
    <dbReference type="NCBI Taxonomy" id="635003"/>
    <lineage>
        <taxon>Eukaryota</taxon>
        <taxon>Sar</taxon>
        <taxon>Stramenopiles</taxon>
        <taxon>Ochrophyta</taxon>
        <taxon>Bacillariophyta</taxon>
        <taxon>Bacillariophyceae</taxon>
        <taxon>Bacillariophycidae</taxon>
        <taxon>Bacillariales</taxon>
        <taxon>Bacillariaceae</taxon>
        <taxon>Fragilariopsis</taxon>
    </lineage>
</organism>
<dbReference type="KEGG" id="fcy:FRACYDRAFT_237372"/>
<dbReference type="InParanoid" id="A0A1E7FLN5"/>
<evidence type="ECO:0000313" key="2">
    <source>
        <dbReference type="Proteomes" id="UP000095751"/>
    </source>
</evidence>
<keyword evidence="2" id="KW-1185">Reference proteome</keyword>
<name>A0A1E7FLN5_9STRA</name>
<accession>A0A1E7FLN5</accession>
<reference evidence="1 2" key="1">
    <citation type="submission" date="2016-09" db="EMBL/GenBank/DDBJ databases">
        <title>Extensive genetic diversity and differential bi-allelic expression allows diatom success in the polar Southern Ocean.</title>
        <authorList>
            <consortium name="DOE Joint Genome Institute"/>
            <person name="Mock T."/>
            <person name="Otillar R.P."/>
            <person name="Strauss J."/>
            <person name="Dupont C."/>
            <person name="Frickenhaus S."/>
            <person name="Maumus F."/>
            <person name="Mcmullan M."/>
            <person name="Sanges R."/>
            <person name="Schmutz J."/>
            <person name="Toseland A."/>
            <person name="Valas R."/>
            <person name="Veluchamy A."/>
            <person name="Ward B.J."/>
            <person name="Allen A."/>
            <person name="Barry K."/>
            <person name="Falciatore A."/>
            <person name="Ferrante M."/>
            <person name="Fortunato A.E."/>
            <person name="Gloeckner G."/>
            <person name="Gruber A."/>
            <person name="Hipkin R."/>
            <person name="Janech M."/>
            <person name="Kroth P."/>
            <person name="Leese F."/>
            <person name="Lindquist E."/>
            <person name="Lyon B.R."/>
            <person name="Martin J."/>
            <person name="Mayer C."/>
            <person name="Parker M."/>
            <person name="Quesneville H."/>
            <person name="Raymond J."/>
            <person name="Uhlig C."/>
            <person name="Valentin K.U."/>
            <person name="Worden A.Z."/>
            <person name="Armbrust E.V."/>
            <person name="Bowler C."/>
            <person name="Green B."/>
            <person name="Moulton V."/>
            <person name="Van Oosterhout C."/>
            <person name="Grigoriev I."/>
        </authorList>
    </citation>
    <scope>NUCLEOTIDE SEQUENCE [LARGE SCALE GENOMIC DNA]</scope>
    <source>
        <strain evidence="1 2">CCMP1102</strain>
    </source>
</reference>
<evidence type="ECO:0000313" key="1">
    <source>
        <dbReference type="EMBL" id="OEU19079.1"/>
    </source>
</evidence>
<dbReference type="AlphaFoldDB" id="A0A1E7FLN5"/>
<protein>
    <submittedName>
        <fullName evidence="1">Uncharacterized protein</fullName>
    </submittedName>
</protein>
<dbReference type="Proteomes" id="UP000095751">
    <property type="component" value="Unassembled WGS sequence"/>
</dbReference>
<proteinExistence type="predicted"/>
<sequence>MKMKEPNGEYCNNDLRNAEVFKNFYHKLYNNHEGTKYDGTIMNEIDKQSENSLLGDIPTDKVDIQRALSKMAYEKSPGPNGIPTEAFKNLDSYGMLLLHEIIPRYWTDNQYNPEAFTGLGLCIRPKTGDLSNPDKWHSIALDVCTLNKDKKFGLSLVIWGNFYEDLYGWQADFRIAEKHVLHTHKKWTFDTPRFRKHLLKKDGSITYNPSLEKKIPRSTLGTAFSFWKSYYVDDAAYVFLSRKDIEDVSKLIKSCFTRFGLTVHYGYMRNDG</sequence>